<dbReference type="InterPro" id="IPR013783">
    <property type="entry name" value="Ig-like_fold"/>
</dbReference>
<dbReference type="PROSITE" id="PS50847">
    <property type="entry name" value="GRAM_POS_ANCHORING"/>
    <property type="match status" value="1"/>
</dbReference>
<dbReference type="SUPFAM" id="SSF117074">
    <property type="entry name" value="Hypothetical protein PA1324"/>
    <property type="match status" value="1"/>
</dbReference>
<evidence type="ECO:0000313" key="9">
    <source>
        <dbReference type="EMBL" id="OKL50914.1"/>
    </source>
</evidence>
<evidence type="ECO:0000256" key="7">
    <source>
        <dbReference type="SAM" id="Phobius"/>
    </source>
</evidence>
<keyword evidence="7" id="KW-1133">Transmembrane helix</keyword>
<feature type="compositionally biased region" description="Low complexity" evidence="6">
    <location>
        <begin position="26"/>
        <end position="56"/>
    </location>
</feature>
<dbReference type="NCBIfam" id="TIGR01167">
    <property type="entry name" value="LPXTG_anchor"/>
    <property type="match status" value="1"/>
</dbReference>
<dbReference type="GO" id="GO:0005576">
    <property type="term" value="C:extracellular region"/>
    <property type="evidence" value="ECO:0007669"/>
    <property type="project" value="UniProtKB-SubCell"/>
</dbReference>
<dbReference type="InterPro" id="IPR019931">
    <property type="entry name" value="LPXTG_anchor"/>
</dbReference>
<dbReference type="InParanoid" id="A0A1Q5PTM4"/>
<keyword evidence="7" id="KW-0812">Transmembrane</keyword>
<keyword evidence="3" id="KW-0964">Secreted</keyword>
<evidence type="ECO:0000259" key="8">
    <source>
        <dbReference type="PROSITE" id="PS50847"/>
    </source>
</evidence>
<evidence type="ECO:0000256" key="1">
    <source>
        <dbReference type="ARBA" id="ARBA00004613"/>
    </source>
</evidence>
<dbReference type="InterPro" id="IPR055354">
    <property type="entry name" value="DUF7507"/>
</dbReference>
<keyword evidence="10" id="KW-1185">Reference proteome</keyword>
<feature type="compositionally biased region" description="Pro residues" evidence="6">
    <location>
        <begin position="1801"/>
        <end position="1822"/>
    </location>
</feature>
<evidence type="ECO:0000256" key="3">
    <source>
        <dbReference type="ARBA" id="ARBA00022525"/>
    </source>
</evidence>
<keyword evidence="2" id="KW-0134">Cell wall</keyword>
<dbReference type="Gene3D" id="2.60.40.10">
    <property type="entry name" value="Immunoglobulins"/>
    <property type="match status" value="1"/>
</dbReference>
<dbReference type="Pfam" id="PF25549">
    <property type="entry name" value="DUF7927"/>
    <property type="match status" value="3"/>
</dbReference>
<evidence type="ECO:0000313" key="10">
    <source>
        <dbReference type="Proteomes" id="UP000185612"/>
    </source>
</evidence>
<comment type="subcellular location">
    <subcellularLocation>
        <location evidence="1">Secreted</location>
    </subcellularLocation>
</comment>
<reference evidence="10" key="1">
    <citation type="submission" date="2016-12" db="EMBL/GenBank/DDBJ databases">
        <authorList>
            <person name="Meng X."/>
        </authorList>
    </citation>
    <scope>NUCLEOTIDE SEQUENCE [LARGE SCALE GENOMIC DNA]</scope>
    <source>
        <strain evidence="10">DSM 20732</strain>
    </source>
</reference>
<comment type="caution">
    <text evidence="9">The sequence shown here is derived from an EMBL/GenBank/DDBJ whole genome shotgun (WGS) entry which is preliminary data.</text>
</comment>
<dbReference type="InterPro" id="IPR033764">
    <property type="entry name" value="Sdr_B"/>
</dbReference>
<evidence type="ECO:0000256" key="2">
    <source>
        <dbReference type="ARBA" id="ARBA00022512"/>
    </source>
</evidence>
<feature type="domain" description="Gram-positive cocci surface proteins LPxTG" evidence="8">
    <location>
        <begin position="1827"/>
        <end position="1861"/>
    </location>
</feature>
<dbReference type="STRING" id="52770.BSZ40_10325"/>
<dbReference type="InterPro" id="IPR057687">
    <property type="entry name" value="DUF7927"/>
</dbReference>
<dbReference type="InterPro" id="IPR051172">
    <property type="entry name" value="Chlamydia_OmcB"/>
</dbReference>
<dbReference type="PANTHER" id="PTHR34819">
    <property type="entry name" value="LARGE CYSTEINE-RICH PERIPLASMIC PROTEIN OMCB"/>
    <property type="match status" value="1"/>
</dbReference>
<gene>
    <name evidence="9" type="ORF">BSZ40_10325</name>
</gene>
<evidence type="ECO:0000256" key="5">
    <source>
        <dbReference type="ARBA" id="ARBA00023088"/>
    </source>
</evidence>
<dbReference type="NCBIfam" id="TIGR01451">
    <property type="entry name" value="B_ant_repeat"/>
    <property type="match status" value="2"/>
</dbReference>
<feature type="compositionally biased region" description="Acidic residues" evidence="6">
    <location>
        <begin position="84"/>
        <end position="97"/>
    </location>
</feature>
<feature type="region of interest" description="Disordered" evidence="6">
    <location>
        <begin position="1"/>
        <end position="119"/>
    </location>
</feature>
<dbReference type="GO" id="GO:0005975">
    <property type="term" value="P:carbohydrate metabolic process"/>
    <property type="evidence" value="ECO:0007669"/>
    <property type="project" value="UniProtKB-ARBA"/>
</dbReference>
<feature type="compositionally biased region" description="Pro residues" evidence="6">
    <location>
        <begin position="1783"/>
        <end position="1793"/>
    </location>
</feature>
<evidence type="ECO:0000256" key="4">
    <source>
        <dbReference type="ARBA" id="ARBA00022729"/>
    </source>
</evidence>
<organism evidence="9 10">
    <name type="scientific">Buchananella hordeovulneris</name>
    <dbReference type="NCBI Taxonomy" id="52770"/>
    <lineage>
        <taxon>Bacteria</taxon>
        <taxon>Bacillati</taxon>
        <taxon>Actinomycetota</taxon>
        <taxon>Actinomycetes</taxon>
        <taxon>Actinomycetales</taxon>
        <taxon>Actinomycetaceae</taxon>
        <taxon>Buchananella</taxon>
    </lineage>
</organism>
<sequence length="1861" mass="195286">MARLADDNIAIGDPAPLAGPVPVEGAATAEPTAAPAPQAPESQSPAPITEDTAAPAEDGEPEGEEGQGDPEAEETSAPPAEESPAPEEEDEQADPADTETSAPSQLQPRSSRSAALEPKAQAGDLALSVKVHTDGTAGFNDDDNPGNDSGNKNGIVRVNDTVTYELEYVVRTGVAENLTYSITFPKGMEITEVPGYCAGPGSQITPSSAGNPRLPLTGDSINELAEQTLTCNVGRKEAATEKVYVTAKVTNLVKQGQELAPVAATVTATGVDAPVAAPDLPSVRASARLMWDISKNSTALTPDSGYKYGPAFAPCLWDNTQQCFVTGYQITIFAPANGKGAMPATGDVTFVDDLSPEALYPQLTPQQHAQMNANLEKYGSRLYNNQRNYLIPGSKVGTTQNGVTLTPVNAVRDSGRLHLKTDGPGKPVTMTLQGADFSLRTFPTQVARPIGSALPAGQAYAVAHAFDVYTPAAAVRDFGIEDPRALSWSLDTRNAFTKLDITGLTPTDKQTSADQPDWNDYRTTVPVVQIGNAFSKYFAGVPGTERNMTPADFEPGFSWTAEGPPGGATQRSGDITVAPTQEIISVLQTRGSSPLLPAKISMLMCDAWDNSKLHLKEKNYPGSSLAGGQKVPSGGKAVWVSGYNNLANATNTDARDAVSADEVPAIKVQYSAVAGGPGEASRCGDAQGPWFDSPAEVPGNDPDKAARGVYTGVSRVRVTTLLPEPVGNFYQFATGYHMQVSVGLEVADNGHETGTRIPNWASAKRVPFEELDTAGIIAANQGWTPSTYNENTHRGVLGDRLTLAHAQVRIAKAVRKGTTGPFTKTPPNVTGNDTVQYQLSPSLTSAAVTRGVRKDVWVEDCIPASQSYASASVAPNVVQQGSMPADAKRQACGPGETYVRWVLPQQEVNEVIEPIILSVEVDPTVNDGVYTNRVEVWAQDDASTLAQRVDTADVQVANVAGVKLQKLALTPVVQVNRPGPAVFDEHKWRIRLTNTLPTSDATRVENPDIIDVLPRQGLNGTRFSGSFGFVSAEISRGNSQTRLLYTSAADVNNDPRHPSNAADGATTWCDSPFGGVVVSGTGTCPADPNEVTALRVQQSGVYPSGSVIEVDLSMIGVDNVPAEDYVNSVSAAADGLKFTIGPLLRAETTVASELGDYFWIDANGNGLQDAGELPVADAEVTLQGRDDLGNRVELTTRTDAAGLYKFPNLRASDANGYTVTFRMPGDKAAEMYEFTTTNGGDDMADSDADGAGVAAGIVLPVNTTNHSVDAGIAKPQIDLVKSVDKDVVAPGDQVLYTFTATNNGQVTLHDVKLSEESFTNGRGETIQLDAAPQFQADQSTGTVDEMEVGDKLVWTAPYTVKEGDLLLGTTINNSAKVEGTSPRGQLVNDKDEQRVRPKGSGAFVFSKTADPASNSEVVPGQKVTYTVKIQHRGELALTGAQVVDDLAQVLDDATYNGDVQASSGQAQITGTKLTWNGDLAVGQTVTVTYSVQVGTDGDAALRNTVSTPDDRGQCDDAVGCETQHRIKPGSFVYSKAAAPASGSSVNVGDKIVYTLVVRHADGNSVKGARISDNLARVLDDATYNGDVAASSGTAQVQGEELTWSGDLAPGQRATITFSVTVKQGGNLVLDNSVTSDDNRGKCDVIVGCETTHRIEPGSFVFSKVAEAASGSTVNVGDKIVYTLKVRHAAGNQVPDARISDSLARVLDDATYNGDVAASSGDVRVEGETLTWSGNVGVGEEITITFSVTVKQGGDRTLVNTVTSDHERGKCDDAVGCETTHRITPPPTPTPTPTPSQTVVPSPIPSVTPTPTPSAPQTTPPAKPGGRLPKTGADAIGVGSIAGIILVGGLALVGLSRRRRAS</sequence>
<proteinExistence type="predicted"/>
<dbReference type="InterPro" id="IPR047589">
    <property type="entry name" value="DUF11_rpt"/>
</dbReference>
<feature type="transmembrane region" description="Helical" evidence="7">
    <location>
        <begin position="1834"/>
        <end position="1854"/>
    </location>
</feature>
<feature type="compositionally biased region" description="Acidic residues" evidence="6">
    <location>
        <begin position="57"/>
        <end position="74"/>
    </location>
</feature>
<name>A0A1Q5PTM4_9ACTO</name>
<feature type="compositionally biased region" description="Polar residues" evidence="6">
    <location>
        <begin position="100"/>
        <end position="113"/>
    </location>
</feature>
<dbReference type="PANTHER" id="PTHR34819:SF3">
    <property type="entry name" value="CELL SURFACE PROTEIN"/>
    <property type="match status" value="1"/>
</dbReference>
<accession>A0A1Q5PTM4</accession>
<keyword evidence="7" id="KW-0472">Membrane</keyword>
<dbReference type="EMBL" id="MQVS01000013">
    <property type="protein sequence ID" value="OKL50914.1"/>
    <property type="molecule type" value="Genomic_DNA"/>
</dbReference>
<keyword evidence="5" id="KW-0572">Peptidoglycan-anchor</keyword>
<evidence type="ECO:0000256" key="6">
    <source>
        <dbReference type="SAM" id="MobiDB-lite"/>
    </source>
</evidence>
<dbReference type="Pfam" id="PF24346">
    <property type="entry name" value="DUF7507"/>
    <property type="match status" value="1"/>
</dbReference>
<dbReference type="Pfam" id="PF17210">
    <property type="entry name" value="SdrD_B"/>
    <property type="match status" value="1"/>
</dbReference>
<protein>
    <recommendedName>
        <fullName evidence="8">Gram-positive cocci surface proteins LPxTG domain-containing protein</fullName>
    </recommendedName>
</protein>
<feature type="region of interest" description="Disordered" evidence="6">
    <location>
        <begin position="1777"/>
        <end position="1830"/>
    </location>
</feature>
<dbReference type="Proteomes" id="UP000185612">
    <property type="component" value="Unassembled WGS sequence"/>
</dbReference>
<dbReference type="Gene3D" id="2.60.40.740">
    <property type="match status" value="1"/>
</dbReference>
<keyword evidence="4" id="KW-0732">Signal</keyword>